<evidence type="ECO:0000256" key="2">
    <source>
        <dbReference type="ARBA" id="ARBA00023002"/>
    </source>
</evidence>
<dbReference type="InterPro" id="IPR029753">
    <property type="entry name" value="D-isomer_DH_CS"/>
</dbReference>
<accession>A0ABS7DDL7</accession>
<dbReference type="RefSeq" id="WP_219935884.1">
    <property type="nucleotide sequence ID" value="NZ_JAGFNY010000001.1"/>
</dbReference>
<dbReference type="EMBL" id="JAGFNY010000001">
    <property type="protein sequence ID" value="MBW7569396.1"/>
    <property type="molecule type" value="Genomic_DNA"/>
</dbReference>
<keyword evidence="2 5" id="KW-0560">Oxidoreductase</keyword>
<dbReference type="HAMAP" id="MF_01825">
    <property type="entry name" value="PdxB"/>
    <property type="match status" value="1"/>
</dbReference>
<proteinExistence type="inferred from homology"/>
<dbReference type="PANTHER" id="PTHR42938:SF9">
    <property type="entry name" value="FORMATE DEHYDROGENASE 1"/>
    <property type="match status" value="1"/>
</dbReference>
<comment type="function">
    <text evidence="5">Catalyzes the oxidation of erythronate-4-phosphate to 3-hydroxy-2-oxo-4-phosphonooxybutanoate.</text>
</comment>
<evidence type="ECO:0000259" key="6">
    <source>
        <dbReference type="Pfam" id="PF00389"/>
    </source>
</evidence>
<dbReference type="Gene3D" id="3.40.50.720">
    <property type="entry name" value="NAD(P)-binding Rossmann-like Domain"/>
    <property type="match status" value="2"/>
</dbReference>
<comment type="pathway">
    <text evidence="5">Cofactor biosynthesis; pyridoxine 5'-phosphate biosynthesis; pyridoxine 5'-phosphate from D-erythrose 4-phosphate: step 2/5.</text>
</comment>
<sequence>MKILCDEALPNSVEVFSPFGQVVLKNGRNINCDDLEDTDVLITRSITKVNEELLSKAKKLKFVGTATAGMDHFDTVLLDSMKIPYTNAKGNNCESVGDYVLSVLLNLSVRFSIPLAGKSIGIVGCGCVGSQVLNKALGLDMKPVVCDPPRFKGGDLSCGASLDEVLNCDVVTLHVPLIKDGEYKTHYMLCKEQLMKLKPNAILINAARGEVINNSDLLNVLKQRSDLKVFLDVFEGEPEIKEKELLNYVQGATAHIAGYSYESKRRANVMLANELKKVLNSDININYQMPSAEITRIVLSDSIKSYDTNLLYRLVNSIYNVTYDADLFKASFTDAASFDLLRKNYRERHELQTVTLEGVQDCFKEKLRLLGFNVA</sequence>
<dbReference type="Pfam" id="PF02826">
    <property type="entry name" value="2-Hacid_dh_C"/>
    <property type="match status" value="1"/>
</dbReference>
<feature type="binding site" evidence="5">
    <location>
        <position position="258"/>
    </location>
    <ligand>
        <name>NAD(+)</name>
        <dbReference type="ChEBI" id="CHEBI:57540"/>
    </ligand>
</feature>
<feature type="active site" description="Proton donor" evidence="5">
    <location>
        <position position="255"/>
    </location>
</feature>
<dbReference type="InterPro" id="IPR024531">
    <property type="entry name" value="Erythronate-4-P_DHase_dimer"/>
</dbReference>
<dbReference type="InterPro" id="IPR006140">
    <property type="entry name" value="D-isomer_DH_NAD-bd"/>
</dbReference>
<keyword evidence="3 5" id="KW-0520">NAD</keyword>
<evidence type="ECO:0000256" key="1">
    <source>
        <dbReference type="ARBA" id="ARBA00022490"/>
    </source>
</evidence>
<dbReference type="Pfam" id="PF00389">
    <property type="entry name" value="2-Hacid_dh"/>
    <property type="match status" value="1"/>
</dbReference>
<organism evidence="9 10">
    <name type="scientific">Succinivibrio faecicola</name>
    <dbReference type="NCBI Taxonomy" id="2820300"/>
    <lineage>
        <taxon>Bacteria</taxon>
        <taxon>Pseudomonadati</taxon>
        <taxon>Pseudomonadota</taxon>
        <taxon>Gammaproteobacteria</taxon>
        <taxon>Aeromonadales</taxon>
        <taxon>Succinivibrionaceae</taxon>
        <taxon>Succinivibrio</taxon>
    </lineage>
</organism>
<feature type="binding site" evidence="5">
    <location>
        <position position="259"/>
    </location>
    <ligand>
        <name>substrate</name>
    </ligand>
</feature>
<feature type="domain" description="Erythronate-4-phosphate dehydrogenase dimerisation" evidence="8">
    <location>
        <begin position="289"/>
        <end position="371"/>
    </location>
</feature>
<reference evidence="9 10" key="1">
    <citation type="submission" date="2021-03" db="EMBL/GenBank/DDBJ databases">
        <title>Succinivibrio sp. nov. isolated from feces of cow.</title>
        <authorList>
            <person name="Choi J.-Y."/>
        </authorList>
    </citation>
    <scope>NUCLEOTIDE SEQUENCE [LARGE SCALE GENOMIC DNA]</scope>
    <source>
        <strain evidence="9 10">AGMB01872</strain>
    </source>
</reference>
<gene>
    <name evidence="5" type="primary">pdxB</name>
    <name evidence="9" type="ORF">J5V48_00600</name>
</gene>
<feature type="binding site" evidence="5">
    <location>
        <position position="45"/>
    </location>
    <ligand>
        <name>substrate</name>
    </ligand>
</feature>
<comment type="subunit">
    <text evidence="5">Homodimer.</text>
</comment>
<dbReference type="Pfam" id="PF11890">
    <property type="entry name" value="DUF3410"/>
    <property type="match status" value="1"/>
</dbReference>
<dbReference type="InterPro" id="IPR036291">
    <property type="entry name" value="NAD(P)-bd_dom_sf"/>
</dbReference>
<dbReference type="InterPro" id="IPR020921">
    <property type="entry name" value="Erythronate-4-P_DHase"/>
</dbReference>
<dbReference type="PROSITE" id="PS00671">
    <property type="entry name" value="D_2_HYDROXYACID_DH_3"/>
    <property type="match status" value="1"/>
</dbReference>
<dbReference type="EC" id="1.1.1.290" evidence="5"/>
<dbReference type="InterPro" id="IPR006139">
    <property type="entry name" value="D-isomer_2_OHA_DH_cat_dom"/>
</dbReference>
<feature type="binding site" evidence="5">
    <location>
        <position position="67"/>
    </location>
    <ligand>
        <name>substrate</name>
    </ligand>
</feature>
<feature type="binding site" evidence="5">
    <location>
        <position position="232"/>
    </location>
    <ligand>
        <name>NAD(+)</name>
        <dbReference type="ChEBI" id="CHEBI:57540"/>
    </ligand>
</feature>
<evidence type="ECO:0000256" key="5">
    <source>
        <dbReference type="HAMAP-Rule" id="MF_01825"/>
    </source>
</evidence>
<dbReference type="PANTHER" id="PTHR42938">
    <property type="entry name" value="FORMATE DEHYDROGENASE 1"/>
    <property type="match status" value="1"/>
</dbReference>
<dbReference type="InterPro" id="IPR038251">
    <property type="entry name" value="PdxB_dimer_sf"/>
</dbReference>
<evidence type="ECO:0000259" key="8">
    <source>
        <dbReference type="Pfam" id="PF11890"/>
    </source>
</evidence>
<dbReference type="CDD" id="cd12158">
    <property type="entry name" value="ErythrP_dh"/>
    <property type="match status" value="1"/>
</dbReference>
<comment type="catalytic activity">
    <reaction evidence="5">
        <text>4-phospho-D-erythronate + NAD(+) = (R)-3-hydroxy-2-oxo-4-phosphooxybutanoate + NADH + H(+)</text>
        <dbReference type="Rhea" id="RHEA:18829"/>
        <dbReference type="ChEBI" id="CHEBI:15378"/>
        <dbReference type="ChEBI" id="CHEBI:57540"/>
        <dbReference type="ChEBI" id="CHEBI:57945"/>
        <dbReference type="ChEBI" id="CHEBI:58538"/>
        <dbReference type="ChEBI" id="CHEBI:58766"/>
        <dbReference type="EC" id="1.1.1.290"/>
    </reaction>
</comment>
<keyword evidence="4 5" id="KW-0664">Pyridoxine biosynthesis</keyword>
<comment type="similarity">
    <text evidence="5">Belongs to the D-isomer specific 2-hydroxyacid dehydrogenase family. PdxB subfamily.</text>
</comment>
<dbReference type="Proteomes" id="UP000731465">
    <property type="component" value="Unassembled WGS sequence"/>
</dbReference>
<feature type="active site" evidence="5">
    <location>
        <position position="237"/>
    </location>
</feature>
<dbReference type="Gene3D" id="3.30.1370.170">
    <property type="match status" value="1"/>
</dbReference>
<dbReference type="SUPFAM" id="SSF51735">
    <property type="entry name" value="NAD(P)-binding Rossmann-fold domains"/>
    <property type="match status" value="1"/>
</dbReference>
<feature type="domain" description="D-isomer specific 2-hydroxyacid dehydrogenase catalytic" evidence="6">
    <location>
        <begin position="10"/>
        <end position="284"/>
    </location>
</feature>
<evidence type="ECO:0000259" key="7">
    <source>
        <dbReference type="Pfam" id="PF02826"/>
    </source>
</evidence>
<evidence type="ECO:0000313" key="9">
    <source>
        <dbReference type="EMBL" id="MBW7569396.1"/>
    </source>
</evidence>
<evidence type="ECO:0000313" key="10">
    <source>
        <dbReference type="Proteomes" id="UP000731465"/>
    </source>
</evidence>
<comment type="caution">
    <text evidence="9">The sequence shown here is derived from an EMBL/GenBank/DDBJ whole genome shotgun (WGS) entry which is preliminary data.</text>
</comment>
<evidence type="ECO:0000256" key="3">
    <source>
        <dbReference type="ARBA" id="ARBA00023027"/>
    </source>
</evidence>
<name>A0ABS7DDL7_9GAMM</name>
<feature type="binding site" evidence="5">
    <location>
        <position position="147"/>
    </location>
    <ligand>
        <name>NAD(+)</name>
        <dbReference type="ChEBI" id="CHEBI:57540"/>
    </ligand>
</feature>
<comment type="subcellular location">
    <subcellularLocation>
        <location evidence="5">Cytoplasm</location>
    </subcellularLocation>
</comment>
<keyword evidence="1 5" id="KW-0963">Cytoplasm</keyword>
<keyword evidence="10" id="KW-1185">Reference proteome</keyword>
<protein>
    <recommendedName>
        <fullName evidence="5">Erythronate-4-phosphate dehydrogenase</fullName>
        <ecNumber evidence="5">1.1.1.290</ecNumber>
    </recommendedName>
</protein>
<dbReference type="SUPFAM" id="SSF52283">
    <property type="entry name" value="Formate/glycerate dehydrogenase catalytic domain-like"/>
    <property type="match status" value="1"/>
</dbReference>
<comment type="caution">
    <text evidence="5">Lacks conserved residue(s) required for the propagation of feature annotation.</text>
</comment>
<feature type="active site" evidence="5">
    <location>
        <position position="208"/>
    </location>
</feature>
<feature type="domain" description="D-isomer specific 2-hydroxyacid dehydrogenase NAD-binding" evidence="7">
    <location>
        <begin position="114"/>
        <end position="256"/>
    </location>
</feature>
<evidence type="ECO:0000256" key="4">
    <source>
        <dbReference type="ARBA" id="ARBA00023096"/>
    </source>
</evidence>